<keyword evidence="2" id="KW-0963">Cytoplasm</keyword>
<evidence type="ECO:0000256" key="1">
    <source>
        <dbReference type="ARBA" id="ARBA00022517"/>
    </source>
</evidence>
<keyword evidence="5" id="KW-1185">Reference proteome</keyword>
<feature type="region of interest" description="Disordered" evidence="3">
    <location>
        <begin position="114"/>
        <end position="133"/>
    </location>
</feature>
<keyword evidence="1 2" id="KW-0690">Ribosome biogenesis</keyword>
<comment type="subunit">
    <text evidence="2">Monomer. Binds 30S ribosomal subunits, but not 50S ribosomal subunits or 70S ribosomes.</text>
</comment>
<dbReference type="InterPro" id="IPR015946">
    <property type="entry name" value="KH_dom-like_a/b"/>
</dbReference>
<dbReference type="STRING" id="1492898.SY85_20890"/>
<dbReference type="InterPro" id="IPR000238">
    <property type="entry name" value="RbfA"/>
</dbReference>
<dbReference type="RefSeq" id="WP_066407270.1">
    <property type="nucleotide sequence ID" value="NZ_CP011390.1"/>
</dbReference>
<dbReference type="EMBL" id="CP011390">
    <property type="protein sequence ID" value="ANE52569.1"/>
    <property type="molecule type" value="Genomic_DNA"/>
</dbReference>
<dbReference type="HAMAP" id="MF_00003">
    <property type="entry name" value="RbfA"/>
    <property type="match status" value="1"/>
</dbReference>
<dbReference type="Proteomes" id="UP000077177">
    <property type="component" value="Chromosome"/>
</dbReference>
<evidence type="ECO:0000313" key="5">
    <source>
        <dbReference type="Proteomes" id="UP000077177"/>
    </source>
</evidence>
<comment type="subcellular location">
    <subcellularLocation>
        <location evidence="2">Cytoplasm</location>
    </subcellularLocation>
</comment>
<protein>
    <recommendedName>
        <fullName evidence="2">Ribosome-binding factor A</fullName>
    </recommendedName>
</protein>
<gene>
    <name evidence="2" type="primary">rbfA</name>
    <name evidence="4" type="ORF">SY85_20890</name>
</gene>
<dbReference type="KEGG" id="fla:SY85_20890"/>
<organism evidence="4 5">
    <name type="scientific">Flavisolibacter tropicus</name>
    <dbReference type="NCBI Taxonomy" id="1492898"/>
    <lineage>
        <taxon>Bacteria</taxon>
        <taxon>Pseudomonadati</taxon>
        <taxon>Bacteroidota</taxon>
        <taxon>Chitinophagia</taxon>
        <taxon>Chitinophagales</taxon>
        <taxon>Chitinophagaceae</taxon>
        <taxon>Flavisolibacter</taxon>
    </lineage>
</organism>
<comment type="function">
    <text evidence="2">One of several proteins that assist in the late maturation steps of the functional core of the 30S ribosomal subunit. Associates with free 30S ribosomal subunits (but not with 30S subunits that are part of 70S ribosomes or polysomes). Required for efficient processing of 16S rRNA. May interact with the 5'-terminal helix region of 16S rRNA.</text>
</comment>
<dbReference type="AlphaFoldDB" id="A0A172TZN4"/>
<dbReference type="PANTHER" id="PTHR33515">
    <property type="entry name" value="RIBOSOME-BINDING FACTOR A, CHLOROPLASTIC-RELATED"/>
    <property type="match status" value="1"/>
</dbReference>
<name>A0A172TZN4_9BACT</name>
<dbReference type="PANTHER" id="PTHR33515:SF1">
    <property type="entry name" value="RIBOSOME-BINDING FACTOR A, CHLOROPLASTIC-RELATED"/>
    <property type="match status" value="1"/>
</dbReference>
<dbReference type="Pfam" id="PF02033">
    <property type="entry name" value="RBFA"/>
    <property type="match status" value="1"/>
</dbReference>
<dbReference type="Gene3D" id="3.30.300.20">
    <property type="match status" value="1"/>
</dbReference>
<comment type="similarity">
    <text evidence="2">Belongs to the RbfA family.</text>
</comment>
<dbReference type="SUPFAM" id="SSF89919">
    <property type="entry name" value="Ribosome-binding factor A, RbfA"/>
    <property type="match status" value="1"/>
</dbReference>
<dbReference type="OrthoDB" id="9811910at2"/>
<dbReference type="NCBIfam" id="TIGR00082">
    <property type="entry name" value="rbfA"/>
    <property type="match status" value="1"/>
</dbReference>
<reference evidence="4 5" key="2">
    <citation type="journal article" date="2016" name="Int. J. Syst. Evol. Microbiol.">
        <title>Flavisolibacter tropicus sp. nov., isolated from tropical soil.</title>
        <authorList>
            <person name="Lee J.J."/>
            <person name="Kang M.S."/>
            <person name="Kim G.S."/>
            <person name="Lee C.S."/>
            <person name="Lim S."/>
            <person name="Lee J."/>
            <person name="Roh S.H."/>
            <person name="Kang H."/>
            <person name="Ha J.M."/>
            <person name="Bae S."/>
            <person name="Jung H.Y."/>
            <person name="Kim M.K."/>
        </authorList>
    </citation>
    <scope>NUCLEOTIDE SEQUENCE [LARGE SCALE GENOMIC DNA]</scope>
    <source>
        <strain evidence="4 5">LCS9</strain>
    </source>
</reference>
<reference evidence="5" key="1">
    <citation type="submission" date="2015-01" db="EMBL/GenBank/DDBJ databases">
        <title>Flavisolibacter sp./LCS9/ whole genome sequencing.</title>
        <authorList>
            <person name="Kim M.K."/>
            <person name="Srinivasan S."/>
            <person name="Lee J.-J."/>
        </authorList>
    </citation>
    <scope>NUCLEOTIDE SEQUENCE [LARGE SCALE GENOMIC DNA]</scope>
    <source>
        <strain evidence="5">LCS9</strain>
    </source>
</reference>
<proteinExistence type="inferred from homology"/>
<evidence type="ECO:0000256" key="3">
    <source>
        <dbReference type="SAM" id="MobiDB-lite"/>
    </source>
</evidence>
<dbReference type="GO" id="GO:0043024">
    <property type="term" value="F:ribosomal small subunit binding"/>
    <property type="evidence" value="ECO:0007669"/>
    <property type="project" value="TreeGrafter"/>
</dbReference>
<dbReference type="InterPro" id="IPR023799">
    <property type="entry name" value="RbfA_dom_sf"/>
</dbReference>
<evidence type="ECO:0000313" key="4">
    <source>
        <dbReference type="EMBL" id="ANE52569.1"/>
    </source>
</evidence>
<sequence length="133" mass="15741">MQEGKRQKQIGGLIQEEMTGIFQRLGMSMMDGGMVSISSVKITPDLLEARIYLSLFQVADRKATMKKIEDRAWEIKRELTSRVKHQLRRMPELKFFQDDTLDHVFRMEELFKQIHEEKPKTEEDNEQGPRNEE</sequence>
<dbReference type="GO" id="GO:0005829">
    <property type="term" value="C:cytosol"/>
    <property type="evidence" value="ECO:0007669"/>
    <property type="project" value="TreeGrafter"/>
</dbReference>
<dbReference type="GO" id="GO:0030490">
    <property type="term" value="P:maturation of SSU-rRNA"/>
    <property type="evidence" value="ECO:0007669"/>
    <property type="project" value="UniProtKB-UniRule"/>
</dbReference>
<accession>A0A172TZN4</accession>
<evidence type="ECO:0000256" key="2">
    <source>
        <dbReference type="HAMAP-Rule" id="MF_00003"/>
    </source>
</evidence>